<keyword evidence="2" id="KW-1185">Reference proteome</keyword>
<gene>
    <name evidence="1" type="ORF">SAMN04487998_3403</name>
</gene>
<dbReference type="Proteomes" id="UP000198697">
    <property type="component" value="Unassembled WGS sequence"/>
</dbReference>
<dbReference type="RefSeq" id="WP_143069884.1">
    <property type="nucleotide sequence ID" value="NZ_FOHS01000005.1"/>
</dbReference>
<reference evidence="2" key="1">
    <citation type="submission" date="2016-10" db="EMBL/GenBank/DDBJ databases">
        <authorList>
            <person name="Varghese N."/>
            <person name="Submissions S."/>
        </authorList>
    </citation>
    <scope>NUCLEOTIDE SEQUENCE [LARGE SCALE GENOMIC DNA]</scope>
    <source>
        <strain evidence="2">DSM 15310</strain>
    </source>
</reference>
<accession>A0A1I0IQ31</accession>
<dbReference type="STRING" id="82805.SAMN04487998_3403"/>
<evidence type="ECO:0000313" key="2">
    <source>
        <dbReference type="Proteomes" id="UP000198697"/>
    </source>
</evidence>
<dbReference type="AlphaFoldDB" id="A0A1I0IQ31"/>
<sequence length="433" mass="49603">MLKHKFETWLEKQTVSRNVEPLFSESIKCYKAEAYRASLLFSYLAFMNILKERIIGAHRPAVYEQGKWDFMLGLLRNDEKWEEALLNATQAMEAFGPEDPVTKVKPKTRDAIFAIKPTIRQQIMYWKDRRNDCAHAKDNIINNYHVETFWAFLESNLSKITVQGGMRSLLNKLKTHYDPTFTPPNQDVTPLVAEIPSSVEPAERDEFWRVAFSIIQTESPFFGEENVLINKVLALQDAGTTNSLAEFLKQSGSKRLLLSYLSENPSFIALLDYTPAEIRSFWNTTLSRAEKPLAIYASMLANALIPKDEIDSANRVVFGIAREYTDDVQQHVILEANGFGKIIEEGVFTSNSIVKYLWTNERADLIRGFIEHYPLTDVVVKKLSSIYNSGTYSYWLRERLEDLFKRKDAKKQEFKALVAAGGYTLPSHLPSLA</sequence>
<dbReference type="EMBL" id="FOHS01000005">
    <property type="protein sequence ID" value="SET98564.1"/>
    <property type="molecule type" value="Genomic_DNA"/>
</dbReference>
<dbReference type="OrthoDB" id="789080at2"/>
<proteinExistence type="predicted"/>
<evidence type="ECO:0000313" key="1">
    <source>
        <dbReference type="EMBL" id="SET98564.1"/>
    </source>
</evidence>
<organism evidence="1 2">
    <name type="scientific">Hymenobacter actinosclerus</name>
    <dbReference type="NCBI Taxonomy" id="82805"/>
    <lineage>
        <taxon>Bacteria</taxon>
        <taxon>Pseudomonadati</taxon>
        <taxon>Bacteroidota</taxon>
        <taxon>Cytophagia</taxon>
        <taxon>Cytophagales</taxon>
        <taxon>Hymenobacteraceae</taxon>
        <taxon>Hymenobacter</taxon>
    </lineage>
</organism>
<name>A0A1I0IQ31_9BACT</name>
<protein>
    <submittedName>
        <fullName evidence="1">Uncharacterized protein</fullName>
    </submittedName>
</protein>